<dbReference type="GO" id="GO:0015074">
    <property type="term" value="P:DNA integration"/>
    <property type="evidence" value="ECO:0007669"/>
    <property type="project" value="InterPro"/>
</dbReference>
<dbReference type="GO" id="GO:0003677">
    <property type="term" value="F:DNA binding"/>
    <property type="evidence" value="ECO:0007669"/>
    <property type="project" value="InterPro"/>
</dbReference>
<keyword evidence="1" id="KW-0233">DNA recombination</keyword>
<dbReference type="SUPFAM" id="SSF56349">
    <property type="entry name" value="DNA breaking-rejoining enzymes"/>
    <property type="match status" value="1"/>
</dbReference>
<dbReference type="CDD" id="cd01184">
    <property type="entry name" value="INT_C_like_1"/>
    <property type="match status" value="1"/>
</dbReference>
<feature type="region of interest" description="Disordered" evidence="2">
    <location>
        <begin position="99"/>
        <end position="122"/>
    </location>
</feature>
<protein>
    <recommendedName>
        <fullName evidence="3">DUF6538 domain-containing protein</fullName>
    </recommendedName>
</protein>
<dbReference type="GO" id="GO:0006310">
    <property type="term" value="P:DNA recombination"/>
    <property type="evidence" value="ECO:0007669"/>
    <property type="project" value="UniProtKB-KW"/>
</dbReference>
<dbReference type="Proteomes" id="UP000243950">
    <property type="component" value="Unassembled WGS sequence"/>
</dbReference>
<dbReference type="Gene3D" id="1.10.443.10">
    <property type="entry name" value="Intergrase catalytic core"/>
    <property type="match status" value="1"/>
</dbReference>
<evidence type="ECO:0000256" key="2">
    <source>
        <dbReference type="SAM" id="MobiDB-lite"/>
    </source>
</evidence>
<gene>
    <name evidence="4" type="ORF">SAMN05216372_10670</name>
</gene>
<keyword evidence="5" id="KW-1185">Reference proteome</keyword>
<evidence type="ECO:0000313" key="4">
    <source>
        <dbReference type="EMBL" id="SFD96573.1"/>
    </source>
</evidence>
<dbReference type="Pfam" id="PF20172">
    <property type="entry name" value="DUF6538"/>
    <property type="match status" value="1"/>
</dbReference>
<reference evidence="5" key="1">
    <citation type="submission" date="2016-10" db="EMBL/GenBank/DDBJ databases">
        <authorList>
            <person name="Varghese N."/>
            <person name="Submissions S."/>
        </authorList>
    </citation>
    <scope>NUCLEOTIDE SEQUENCE [LARGE SCALE GENOMIC DNA]</scope>
    <source>
        <strain evidence="5">JCM 2783</strain>
    </source>
</reference>
<feature type="region of interest" description="Disordered" evidence="2">
    <location>
        <begin position="221"/>
        <end position="242"/>
    </location>
</feature>
<feature type="domain" description="DUF6538" evidence="3">
    <location>
        <begin position="17"/>
        <end position="74"/>
    </location>
</feature>
<accession>A0A1I1WSZ0</accession>
<name>A0A1I1WSZ0_PSEOC</name>
<organism evidence="4 5">
    <name type="scientific">Pseudomonas straminea</name>
    <dbReference type="NCBI Taxonomy" id="47882"/>
    <lineage>
        <taxon>Bacteria</taxon>
        <taxon>Pseudomonadati</taxon>
        <taxon>Pseudomonadota</taxon>
        <taxon>Gammaproteobacteria</taxon>
        <taxon>Pseudomonadales</taxon>
        <taxon>Pseudomonadaceae</taxon>
        <taxon>Phytopseudomonas</taxon>
    </lineage>
</organism>
<dbReference type="EMBL" id="FOMO01000006">
    <property type="protein sequence ID" value="SFD96573.1"/>
    <property type="molecule type" value="Genomic_DNA"/>
</dbReference>
<evidence type="ECO:0000259" key="3">
    <source>
        <dbReference type="Pfam" id="PF20172"/>
    </source>
</evidence>
<evidence type="ECO:0000313" key="5">
    <source>
        <dbReference type="Proteomes" id="UP000243950"/>
    </source>
</evidence>
<dbReference type="InterPro" id="IPR013762">
    <property type="entry name" value="Integrase-like_cat_sf"/>
</dbReference>
<feature type="compositionally biased region" description="Polar residues" evidence="2">
    <location>
        <begin position="106"/>
        <end position="117"/>
    </location>
</feature>
<evidence type="ECO:0000256" key="1">
    <source>
        <dbReference type="ARBA" id="ARBA00023172"/>
    </source>
</evidence>
<dbReference type="AlphaFoldDB" id="A0A1I1WSZ0"/>
<proteinExistence type="predicted"/>
<sequence length="635" mass="72372">MWGIASVPTMKPSPSYLTRNRHGTFYFRIVIPRPLRALLHGQREVRRTLKTDSERLARKRARQYVARYEAIFDKVVNMVERDELGLTEADYKELMELLPDTKPTPDFSSPQDENQSAEPILSEKEIEARQRRREVERLLTGAYGRPIPAELEQVAQRLLELSRTYQSTELRAILPKLRDQLALSGLASTAPALITQRPDFDLAIAKWTLYDVWKHQLERDKADTSEKGGQANHGGTYEESERRARVMTVLTQHKAVSQLTKRDWQAAYDAARKVKVHAVASLNPPTPIDDLTTDTPEQMLGHEATRALIGAMKDIQKHAASILDLTTITPDELVIKPVQERKTARTRGGKAFTNADIEAIFSGYIYRGELPANRTKAYPFWFWLPLVGYFTGARTNEIAQLDTADIREIDGYPCFDFCPDAPGAFEAKRVKTEEARQVPIHPRLIELGFLDYVESQRRAKQKKLFGDGLAYLPPRNEDLDHNKEGWAKSASKFFNEAPKGYLVEIGVHKAHDGKSLYSFRHTLETNLRNVRRDGKQNAEQHLIDSITGHATEEQQNTFIDKTVTDAISGRAARDMGGLHYDEGAAIRHKLEALKLLPIPEAILRLTSYHVDFVERFGERLTKSINSHRRRRPRLI</sequence>
<dbReference type="InterPro" id="IPR011010">
    <property type="entry name" value="DNA_brk_join_enz"/>
</dbReference>
<dbReference type="InterPro" id="IPR046668">
    <property type="entry name" value="DUF6538"/>
</dbReference>